<dbReference type="HOGENOM" id="CLU_2985500_0_0_2"/>
<dbReference type="STRING" id="414004.CENSYa_0139"/>
<sequence>MSDIFEYVPLDKIKVKKHSVRLHGIEQGIEDPAESTKANGLLQPIAAYYDSAKSTCL</sequence>
<proteinExistence type="predicted"/>
<dbReference type="AlphaFoldDB" id="A0RTW7"/>
<organism evidence="1 2">
    <name type="scientific">Cenarchaeum symbiosum (strain A)</name>
    <dbReference type="NCBI Taxonomy" id="414004"/>
    <lineage>
        <taxon>Archaea</taxon>
        <taxon>Nitrososphaerota</taxon>
        <taxon>Candidatus Cenarchaeales</taxon>
        <taxon>Candidatus Cenarchaeaceae</taxon>
        <taxon>Candidatus Cenarchaeum</taxon>
    </lineage>
</organism>
<reference evidence="1 2" key="1">
    <citation type="journal article" date="2006" name="Proc. Natl. Acad. Sci. U.S.A.">
        <title>Genomic analysis of the uncultivated marine crenarchaeote Cenarchaeum symbiosum.</title>
        <authorList>
            <person name="Hallam S.J."/>
            <person name="Konstantinidis K.T."/>
            <person name="Putnam N."/>
            <person name="Schleper C."/>
            <person name="Watanabe Y."/>
            <person name="Sugahara J."/>
            <person name="Preston C."/>
            <person name="de la Torre J."/>
            <person name="Richardson P.M."/>
            <person name="DeLong E.F."/>
        </authorList>
    </citation>
    <scope>NUCLEOTIDE SEQUENCE [LARGE SCALE GENOMIC DNA]</scope>
    <source>
        <strain evidence="2">A</strain>
    </source>
</reference>
<protein>
    <submittedName>
        <fullName evidence="1">Uncharacterized protein</fullName>
    </submittedName>
</protein>
<evidence type="ECO:0000313" key="2">
    <source>
        <dbReference type="Proteomes" id="UP000000758"/>
    </source>
</evidence>
<gene>
    <name evidence="1" type="ordered locus">CENSYa_0139</name>
</gene>
<dbReference type="EnsemblBacteria" id="ABK76784">
    <property type="protein sequence ID" value="ABK76784"/>
    <property type="gene ID" value="CENSYa_0139"/>
</dbReference>
<dbReference type="EMBL" id="DP000238">
    <property type="protein sequence ID" value="ABK76784.1"/>
    <property type="molecule type" value="Genomic_DNA"/>
</dbReference>
<dbReference type="KEGG" id="csy:CENSYa_0139"/>
<accession>A0RTW7</accession>
<name>A0RTW7_CENSY</name>
<keyword evidence="2" id="KW-1185">Reference proteome</keyword>
<evidence type="ECO:0000313" key="1">
    <source>
        <dbReference type="EMBL" id="ABK76784.1"/>
    </source>
</evidence>
<dbReference type="Proteomes" id="UP000000758">
    <property type="component" value="Chromosome"/>
</dbReference>